<keyword evidence="6" id="KW-1003">Cell membrane</keyword>
<comment type="similarity">
    <text evidence="3">Belongs to the nicotinamide ribonucleoside (NR) uptake permease (TC 4.B.1) family.</text>
</comment>
<evidence type="ECO:0000313" key="12">
    <source>
        <dbReference type="Proteomes" id="UP000825679"/>
    </source>
</evidence>
<evidence type="ECO:0000313" key="11">
    <source>
        <dbReference type="EMBL" id="QZA79028.1"/>
    </source>
</evidence>
<dbReference type="Pfam" id="PF04973">
    <property type="entry name" value="NMN_transporter"/>
    <property type="match status" value="1"/>
</dbReference>
<gene>
    <name evidence="11" type="primary">pnuC</name>
    <name evidence="11" type="ORF">K4H28_06425</name>
</gene>
<keyword evidence="5" id="KW-0813">Transport</keyword>
<dbReference type="EMBL" id="CP081150">
    <property type="protein sequence ID" value="QZA79028.1"/>
    <property type="molecule type" value="Genomic_DNA"/>
</dbReference>
<evidence type="ECO:0000256" key="5">
    <source>
        <dbReference type="ARBA" id="ARBA00022448"/>
    </source>
</evidence>
<evidence type="ECO:0000256" key="6">
    <source>
        <dbReference type="ARBA" id="ARBA00022475"/>
    </source>
</evidence>
<evidence type="ECO:0000256" key="2">
    <source>
        <dbReference type="ARBA" id="ARBA00004651"/>
    </source>
</evidence>
<feature type="transmembrane region" description="Helical" evidence="10">
    <location>
        <begin position="36"/>
        <end position="65"/>
    </location>
</feature>
<reference evidence="11 12" key="1">
    <citation type="submission" date="2021-08" db="EMBL/GenBank/DDBJ databases">
        <title>complete genome sequencing of Deefgea sp. D25.</title>
        <authorList>
            <person name="Bae J.-W."/>
            <person name="Gim D.-H."/>
        </authorList>
    </citation>
    <scope>NUCLEOTIDE SEQUENCE [LARGE SCALE GENOMIC DNA]</scope>
    <source>
        <strain evidence="11 12">D25</strain>
    </source>
</reference>
<dbReference type="RefSeq" id="WP_221007547.1">
    <property type="nucleotide sequence ID" value="NZ_CP081150.1"/>
</dbReference>
<feature type="transmembrane region" description="Helical" evidence="10">
    <location>
        <begin position="86"/>
        <end position="109"/>
    </location>
</feature>
<evidence type="ECO:0000256" key="10">
    <source>
        <dbReference type="SAM" id="Phobius"/>
    </source>
</evidence>
<keyword evidence="8 10" id="KW-1133">Transmembrane helix</keyword>
<name>A0ABX8ZD04_9NEIS</name>
<evidence type="ECO:0000256" key="7">
    <source>
        <dbReference type="ARBA" id="ARBA00022692"/>
    </source>
</evidence>
<dbReference type="PANTHER" id="PTHR36122">
    <property type="entry name" value="NICOTINAMIDE RIBOSIDE TRANSPORTER PNUC"/>
    <property type="match status" value="1"/>
</dbReference>
<protein>
    <recommendedName>
        <fullName evidence="4">Nicotinamide riboside transporter PnuC</fullName>
    </recommendedName>
</protein>
<evidence type="ECO:0000256" key="9">
    <source>
        <dbReference type="ARBA" id="ARBA00023136"/>
    </source>
</evidence>
<organism evidence="11 12">
    <name type="scientific">Deefgea tanakiae</name>
    <dbReference type="NCBI Taxonomy" id="2865840"/>
    <lineage>
        <taxon>Bacteria</taxon>
        <taxon>Pseudomonadati</taxon>
        <taxon>Pseudomonadota</taxon>
        <taxon>Betaproteobacteria</taxon>
        <taxon>Neisseriales</taxon>
        <taxon>Chitinibacteraceae</taxon>
        <taxon>Deefgea</taxon>
    </lineage>
</organism>
<evidence type="ECO:0000256" key="4">
    <source>
        <dbReference type="ARBA" id="ARBA00017522"/>
    </source>
</evidence>
<keyword evidence="9 10" id="KW-0472">Membrane</keyword>
<dbReference type="InterPro" id="IPR006419">
    <property type="entry name" value="NMN_transpt_PnuC"/>
</dbReference>
<proteinExistence type="inferred from homology"/>
<evidence type="ECO:0000256" key="3">
    <source>
        <dbReference type="ARBA" id="ARBA00006669"/>
    </source>
</evidence>
<keyword evidence="7 10" id="KW-0812">Transmembrane</keyword>
<comment type="function">
    <text evidence="1">Required for nicotinamide riboside transport across the inner membrane.</text>
</comment>
<dbReference type="PANTHER" id="PTHR36122:SF2">
    <property type="entry name" value="NICOTINAMIDE RIBOSIDE TRANSPORTER PNUC"/>
    <property type="match status" value="1"/>
</dbReference>
<sequence length="184" mass="21213">MSAVEIVGFVLTLLAISLATRGYVLTWPLQIIASLLYVYLFLSVNLFGESLLQLIYAGVAIYGWFNWGKQKSEGKSLQVSKLSKKEWLLINAIAVFLMLLVAQFQVQFLPTDVPYLDSSVFIFGLLAQWMQANKKIENWLYWIVLDLIAAGIYWYKDLHLTAVLYLILTCLAYFGWLQWRKTVR</sequence>
<accession>A0ABX8ZD04</accession>
<comment type="subcellular location">
    <subcellularLocation>
        <location evidence="2">Cell membrane</location>
        <topology evidence="2">Multi-pass membrane protein</topology>
    </subcellularLocation>
</comment>
<dbReference type="Proteomes" id="UP000825679">
    <property type="component" value="Chromosome"/>
</dbReference>
<evidence type="ECO:0000256" key="1">
    <source>
        <dbReference type="ARBA" id="ARBA00002672"/>
    </source>
</evidence>
<feature type="transmembrane region" description="Helical" evidence="10">
    <location>
        <begin position="162"/>
        <end position="179"/>
    </location>
</feature>
<keyword evidence="12" id="KW-1185">Reference proteome</keyword>
<evidence type="ECO:0000256" key="8">
    <source>
        <dbReference type="ARBA" id="ARBA00022989"/>
    </source>
</evidence>
<dbReference type="NCBIfam" id="TIGR01528">
    <property type="entry name" value="NMN_trans_PnuC"/>
    <property type="match status" value="1"/>
</dbReference>